<name>A0A4Q9H951_9SPHI</name>
<dbReference type="Gene3D" id="2.60.40.10">
    <property type="entry name" value="Immunoglobulins"/>
    <property type="match status" value="1"/>
</dbReference>
<dbReference type="RefSeq" id="WP_131031605.1">
    <property type="nucleotide sequence ID" value="NZ_SIXF01000023.1"/>
</dbReference>
<evidence type="ECO:0000259" key="1">
    <source>
        <dbReference type="Pfam" id="PF14310"/>
    </source>
</evidence>
<evidence type="ECO:0000313" key="2">
    <source>
        <dbReference type="EMBL" id="TBO40470.1"/>
    </source>
</evidence>
<evidence type="ECO:0000313" key="3">
    <source>
        <dbReference type="Proteomes" id="UP000291819"/>
    </source>
</evidence>
<dbReference type="InterPro" id="IPR026891">
    <property type="entry name" value="Fn3-like"/>
</dbReference>
<dbReference type="InterPro" id="IPR013783">
    <property type="entry name" value="Ig-like_fold"/>
</dbReference>
<dbReference type="Pfam" id="PF14310">
    <property type="entry name" value="Fn3-like"/>
    <property type="match status" value="1"/>
</dbReference>
<organism evidence="2 3">
    <name type="scientific">Pedobacter kyonggii</name>
    <dbReference type="NCBI Taxonomy" id="1926871"/>
    <lineage>
        <taxon>Bacteria</taxon>
        <taxon>Pseudomonadati</taxon>
        <taxon>Bacteroidota</taxon>
        <taxon>Sphingobacteriia</taxon>
        <taxon>Sphingobacteriales</taxon>
        <taxon>Sphingobacteriaceae</taxon>
        <taxon>Pedobacter</taxon>
    </lineage>
</organism>
<dbReference type="AlphaFoldDB" id="A0A4Q9H951"/>
<feature type="domain" description="Fibronectin type III-like" evidence="1">
    <location>
        <begin position="15"/>
        <end position="55"/>
    </location>
</feature>
<reference evidence="2 3" key="1">
    <citation type="submission" date="2019-02" db="EMBL/GenBank/DDBJ databases">
        <title>Pedobacter kyonggii whole genome sequence analysis.</title>
        <authorList>
            <person name="Dahal R.H."/>
        </authorList>
    </citation>
    <scope>NUCLEOTIDE SEQUENCE [LARGE SCALE GENOMIC DNA]</scope>
    <source>
        <strain evidence="2 3">K-4-11-1</strain>
    </source>
</reference>
<dbReference type="EMBL" id="SIXF01000023">
    <property type="protein sequence ID" value="TBO40470.1"/>
    <property type="molecule type" value="Genomic_DNA"/>
</dbReference>
<protein>
    <recommendedName>
        <fullName evidence="1">Fibronectin type III-like domain-containing protein</fullName>
    </recommendedName>
</protein>
<proteinExistence type="predicted"/>
<comment type="caution">
    <text evidence="2">The sequence shown here is derived from an EMBL/GenBank/DDBJ whole genome shotgun (WGS) entry which is preliminary data.</text>
</comment>
<dbReference type="OrthoDB" id="9958206at2"/>
<sequence length="68" mass="7561">MVQLHRVMVKSDNGQARETKTVEMDVKVADLAFHDEGKKGWNIEAGDFMLQLGNSPGHISQKPKIAVK</sequence>
<keyword evidence="3" id="KW-1185">Reference proteome</keyword>
<dbReference type="Proteomes" id="UP000291819">
    <property type="component" value="Unassembled WGS sequence"/>
</dbReference>
<gene>
    <name evidence="2" type="ORF">EYS08_19035</name>
</gene>
<accession>A0A4Q9H951</accession>